<proteinExistence type="inferred from homology"/>
<protein>
    <submittedName>
        <fullName evidence="7">Hydroxymethylglutaryl-CoA synthase</fullName>
    </submittedName>
</protein>
<dbReference type="RefSeq" id="WP_065247967.1">
    <property type="nucleotide sequence ID" value="NZ_CP012117.1"/>
</dbReference>
<dbReference type="PATRIC" id="fig|1630135.4.peg.1289"/>
<feature type="binding site" evidence="4">
    <location>
        <position position="145"/>
    </location>
    <ligand>
        <name>(3S)-3-hydroxy-3-methylglutaryl-CoA</name>
        <dbReference type="ChEBI" id="CHEBI:43074"/>
    </ligand>
</feature>
<evidence type="ECO:0000313" key="7">
    <source>
        <dbReference type="EMBL" id="ANP27838.1"/>
    </source>
</evidence>
<feature type="active site" description="Acyl-thioester intermediate" evidence="3">
    <location>
        <position position="113"/>
    </location>
</feature>
<keyword evidence="2" id="KW-0808">Transferase</keyword>
<evidence type="ECO:0000313" key="8">
    <source>
        <dbReference type="Proteomes" id="UP000092596"/>
    </source>
</evidence>
<dbReference type="InterPro" id="IPR011554">
    <property type="entry name" value="HMG_CoA_synthase_prok"/>
</dbReference>
<dbReference type="CDD" id="cd00827">
    <property type="entry name" value="init_cond_enzymes"/>
    <property type="match status" value="1"/>
</dbReference>
<name>A0A1B0ZIR4_9MICO</name>
<dbReference type="Gene3D" id="3.40.47.10">
    <property type="match status" value="2"/>
</dbReference>
<dbReference type="SUPFAM" id="SSF53901">
    <property type="entry name" value="Thiolase-like"/>
    <property type="match status" value="2"/>
</dbReference>
<dbReference type="NCBIfam" id="TIGR01835">
    <property type="entry name" value="HMG-CoA-S_prok"/>
    <property type="match status" value="1"/>
</dbReference>
<gene>
    <name evidence="7" type="ORF">DAD186_12880</name>
</gene>
<dbReference type="KEGG" id="dva:DAD186_12880"/>
<dbReference type="PANTHER" id="PTHR43323">
    <property type="entry name" value="3-HYDROXY-3-METHYLGLUTARYL COENZYME A SYNTHASE"/>
    <property type="match status" value="1"/>
</dbReference>
<dbReference type="InterPro" id="IPR016039">
    <property type="entry name" value="Thiolase-like"/>
</dbReference>
<dbReference type="AlphaFoldDB" id="A0A1B0ZIR4"/>
<dbReference type="GO" id="GO:0004421">
    <property type="term" value="F:hydroxymethylglutaryl-CoA synthase activity"/>
    <property type="evidence" value="ECO:0007669"/>
    <property type="project" value="InterPro"/>
</dbReference>
<comment type="similarity">
    <text evidence="1">Belongs to the thiolase-like superfamily. HMG-CoA synthase family.</text>
</comment>
<feature type="binding site" evidence="4">
    <location>
        <position position="244"/>
    </location>
    <ligand>
        <name>(3S)-3-hydroxy-3-methylglutaryl-CoA</name>
        <dbReference type="ChEBI" id="CHEBI:43074"/>
    </ligand>
</feature>
<accession>A0A1B0ZIR4</accession>
<evidence type="ECO:0000256" key="1">
    <source>
        <dbReference type="ARBA" id="ARBA00007061"/>
    </source>
</evidence>
<dbReference type="GO" id="GO:0006084">
    <property type="term" value="P:acetyl-CoA metabolic process"/>
    <property type="evidence" value="ECO:0007669"/>
    <property type="project" value="InterPro"/>
</dbReference>
<feature type="domain" description="Hydroxymethylglutaryl-coenzyme A synthase C-terminal" evidence="6">
    <location>
        <begin position="177"/>
        <end position="249"/>
    </location>
</feature>
<dbReference type="PANTHER" id="PTHR43323:SF2">
    <property type="entry name" value="HYDROXYMETHYLGLUTARYL-COA SYNTHASE"/>
    <property type="match status" value="1"/>
</dbReference>
<evidence type="ECO:0000259" key="5">
    <source>
        <dbReference type="Pfam" id="PF01154"/>
    </source>
</evidence>
<dbReference type="Proteomes" id="UP000092596">
    <property type="component" value="Chromosome"/>
</dbReference>
<feature type="domain" description="Hydroxymethylglutaryl-coenzyme A synthase N-terminal" evidence="5">
    <location>
        <begin position="4"/>
        <end position="167"/>
    </location>
</feature>
<dbReference type="STRING" id="1630135.DAD186_12880"/>
<dbReference type="Pfam" id="PF01154">
    <property type="entry name" value="HMG_CoA_synt_N"/>
    <property type="match status" value="1"/>
</dbReference>
<dbReference type="Pfam" id="PF08540">
    <property type="entry name" value="HMG_CoA_synt_C"/>
    <property type="match status" value="2"/>
</dbReference>
<dbReference type="EMBL" id="CP012117">
    <property type="protein sequence ID" value="ANP27838.1"/>
    <property type="molecule type" value="Genomic_DNA"/>
</dbReference>
<evidence type="ECO:0000256" key="4">
    <source>
        <dbReference type="PIRSR" id="PIRSR611554-2"/>
    </source>
</evidence>
<feature type="binding site" evidence="4">
    <location>
        <position position="277"/>
    </location>
    <ligand>
        <name>(3S)-3-hydroxy-3-methylglutaryl-CoA</name>
        <dbReference type="ChEBI" id="CHEBI:43074"/>
    </ligand>
</feature>
<reference evidence="7 8" key="1">
    <citation type="submission" date="2015-06" db="EMBL/GenBank/DDBJ databases">
        <title>Investigation of pathophysiology for high-risk pregnancy and development of treatment modality based on it.</title>
        <authorList>
            <person name="Kim B.-C."/>
            <person name="Lim S."/>
        </authorList>
    </citation>
    <scope>NUCLEOTIDE SEQUENCE [LARGE SCALE GENOMIC DNA]</scope>
    <source>
        <strain evidence="7 8">AD1-86</strain>
    </source>
</reference>
<dbReference type="InterPro" id="IPR013528">
    <property type="entry name" value="HMG_CoA_synth_N"/>
</dbReference>
<evidence type="ECO:0000259" key="6">
    <source>
        <dbReference type="Pfam" id="PF08540"/>
    </source>
</evidence>
<dbReference type="InterPro" id="IPR013746">
    <property type="entry name" value="HMG_CoA_synt_C_dom"/>
</dbReference>
<feature type="domain" description="Hydroxymethylglutaryl-coenzyme A synthase C-terminal" evidence="6">
    <location>
        <begin position="265"/>
        <end position="351"/>
    </location>
</feature>
<evidence type="ECO:0000256" key="2">
    <source>
        <dbReference type="ARBA" id="ARBA00022679"/>
    </source>
</evidence>
<feature type="active site" description="Proton donor/acceptor" evidence="3">
    <location>
        <position position="81"/>
    </location>
</feature>
<organism evidence="7 8">
    <name type="scientific">Dermabacter vaginalis</name>
    <dbReference type="NCBI Taxonomy" id="1630135"/>
    <lineage>
        <taxon>Bacteria</taxon>
        <taxon>Bacillati</taxon>
        <taxon>Actinomycetota</taxon>
        <taxon>Actinomycetes</taxon>
        <taxon>Micrococcales</taxon>
        <taxon>Dermabacteraceae</taxon>
        <taxon>Dermabacter</taxon>
    </lineage>
</organism>
<sequence length="386" mass="41698">MTHAIGITDISAATTSLFFPLTSLAEAQGTSAGKYLRGIGQHEMSVPCEDEDIVTLAARAAAPIVERHGVDEIRTLVLATETGIDQSKAAGIYVHELLGLAQHTRVVELKEACYSATAALQFALGIVSRHPGEKVLVIASDIARYELDSSGEATQGAGALAMLVSADPAIMTVEPASGLFTENVHDFWRPNDRTTALVDGRFSVTVYLRAVTAAYDDYVSRGGAEFSSLSRVCFHQPFTKMATKAMQTLAKHAAAESVADAVSTLEETMILNRRLGNTYTASVYMGLLSLLENAELEAGERVGIFSYGSGAVAEFFSGQLVEGYRSQLRPGALSAQLEARREISYEEYRERHLLADRTGDFEARVEAQGPFRFAGVRDAIRVYEKA</sequence>
<evidence type="ECO:0000256" key="3">
    <source>
        <dbReference type="PIRSR" id="PIRSR611554-1"/>
    </source>
</evidence>
<feature type="active site" description="Proton donor/acceptor" evidence="3">
    <location>
        <position position="235"/>
    </location>
</feature>